<dbReference type="Pfam" id="PF05942">
    <property type="entry name" value="PaREP1"/>
    <property type="match status" value="1"/>
</dbReference>
<reference evidence="1" key="4">
    <citation type="journal article" date="2023" name="Microbiol. Resour. Announc.">
        <title>Complete Genome Sequence of Vulcanisaeta souniana Strain IC-059, a Hyperthermophilic Archaeon Isolated from Hot Spring Water in Japan.</title>
        <authorList>
            <person name="Kato S."/>
            <person name="Itoh T."/>
            <person name="Wu L."/>
            <person name="Ma J."/>
            <person name="Ohkuma M."/>
        </authorList>
    </citation>
    <scope>NUCLEOTIDE SEQUENCE</scope>
    <source>
        <strain evidence="1">JCM 11219</strain>
    </source>
</reference>
<dbReference type="OrthoDB" id="30091at2157"/>
<reference evidence="2" key="1">
    <citation type="journal article" date="2014" name="Int. J. Syst. Evol. Microbiol.">
        <title>Complete genome sequence of Corynebacterium casei LMG S-19264T (=DSM 44701T), isolated from a smear-ripened cheese.</title>
        <authorList>
            <consortium name="US DOE Joint Genome Institute (JGI-PGF)"/>
            <person name="Walter F."/>
            <person name="Albersmeier A."/>
            <person name="Kalinowski J."/>
            <person name="Ruckert C."/>
        </authorList>
    </citation>
    <scope>NUCLEOTIDE SEQUENCE</scope>
    <source>
        <strain evidence="2">JCM 11219</strain>
    </source>
</reference>
<evidence type="ECO:0000313" key="4">
    <source>
        <dbReference type="Proteomes" id="UP001060771"/>
    </source>
</evidence>
<protein>
    <submittedName>
        <fullName evidence="2">Uncharacterized protein</fullName>
    </submittedName>
</protein>
<accession>A0A830EH73</accession>
<dbReference type="AlphaFoldDB" id="A0A830EH73"/>
<dbReference type="InterPro" id="IPR010268">
    <property type="entry name" value="PaREP1"/>
</dbReference>
<dbReference type="EMBL" id="AP026830">
    <property type="protein sequence ID" value="BDR92673.1"/>
    <property type="molecule type" value="Genomic_DNA"/>
</dbReference>
<dbReference type="RefSeq" id="WP_188603949.1">
    <property type="nucleotide sequence ID" value="NZ_AP026830.1"/>
</dbReference>
<keyword evidence="4" id="KW-1185">Reference proteome</keyword>
<gene>
    <name evidence="2" type="ORF">GCM10007112_21810</name>
    <name evidence="1" type="ORF">Vsou_17660</name>
</gene>
<dbReference type="EMBL" id="BMNM01000011">
    <property type="protein sequence ID" value="GGI84485.1"/>
    <property type="molecule type" value="Genomic_DNA"/>
</dbReference>
<evidence type="ECO:0000313" key="2">
    <source>
        <dbReference type="EMBL" id="GGI84485.1"/>
    </source>
</evidence>
<dbReference type="Proteomes" id="UP001060771">
    <property type="component" value="Chromosome"/>
</dbReference>
<name>A0A830EH73_9CREN</name>
<evidence type="ECO:0000313" key="3">
    <source>
        <dbReference type="Proteomes" id="UP000657075"/>
    </source>
</evidence>
<evidence type="ECO:0000313" key="1">
    <source>
        <dbReference type="EMBL" id="BDR92673.1"/>
    </source>
</evidence>
<reference evidence="2" key="2">
    <citation type="submission" date="2020-09" db="EMBL/GenBank/DDBJ databases">
        <authorList>
            <person name="Sun Q."/>
            <person name="Ohkuma M."/>
        </authorList>
    </citation>
    <scope>NUCLEOTIDE SEQUENCE</scope>
    <source>
        <strain evidence="2">JCM 11219</strain>
    </source>
</reference>
<sequence length="58" mass="6403">MPKSLERFPPKLTTEDYIGARLLETLIEAEPALKLLSEGLVRNATGRAFQAWSAFLAA</sequence>
<dbReference type="Proteomes" id="UP000657075">
    <property type="component" value="Unassembled WGS sequence"/>
</dbReference>
<dbReference type="GeneID" id="76207311"/>
<organism evidence="2 3">
    <name type="scientific">Vulcanisaeta souniana JCM 11219</name>
    <dbReference type="NCBI Taxonomy" id="1293586"/>
    <lineage>
        <taxon>Archaea</taxon>
        <taxon>Thermoproteota</taxon>
        <taxon>Thermoprotei</taxon>
        <taxon>Thermoproteales</taxon>
        <taxon>Thermoproteaceae</taxon>
        <taxon>Vulcanisaeta</taxon>
    </lineage>
</organism>
<proteinExistence type="predicted"/>
<reference evidence="4" key="3">
    <citation type="submission" date="2022-09" db="EMBL/GenBank/DDBJ databases">
        <title>Complete genome sequence of Vulcanisaeta souniana.</title>
        <authorList>
            <person name="Kato S."/>
            <person name="Itoh T."/>
            <person name="Ohkuma M."/>
        </authorList>
    </citation>
    <scope>NUCLEOTIDE SEQUENCE [LARGE SCALE GENOMIC DNA]</scope>
    <source>
        <strain evidence="4">JCM 11219</strain>
    </source>
</reference>